<protein>
    <recommendedName>
        <fullName evidence="3">HIT domain-containing protein</fullName>
    </recommendedName>
</protein>
<proteinExistence type="predicted"/>
<name>A0A8J3SSA6_9ACTN</name>
<accession>A0A8J3SSA6</accession>
<reference evidence="1 2" key="1">
    <citation type="submission" date="2021-01" db="EMBL/GenBank/DDBJ databases">
        <title>Whole genome shotgun sequence of Planobispora siamensis NBRC 107568.</title>
        <authorList>
            <person name="Komaki H."/>
            <person name="Tamura T."/>
        </authorList>
    </citation>
    <scope>NUCLEOTIDE SEQUENCE [LARGE SCALE GENOMIC DNA]</scope>
    <source>
        <strain evidence="1 2">NBRC 107568</strain>
    </source>
</reference>
<keyword evidence="2" id="KW-1185">Reference proteome</keyword>
<sequence length="87" mass="9560">MRDLDEDRFLAVMRVVRRVALALGACVPCERTYLLSLGSRQASAHLHWRIAALPPGVPYERQQYRALMAENGVVAGFLVDQVGGGGH</sequence>
<dbReference type="RefSeq" id="WP_377239503.1">
    <property type="nucleotide sequence ID" value="NZ_JBHLZR010000076.1"/>
</dbReference>
<dbReference type="InterPro" id="IPR036265">
    <property type="entry name" value="HIT-like_sf"/>
</dbReference>
<evidence type="ECO:0000313" key="2">
    <source>
        <dbReference type="Proteomes" id="UP000619788"/>
    </source>
</evidence>
<dbReference type="AlphaFoldDB" id="A0A8J3SSA6"/>
<dbReference type="SUPFAM" id="SSF54197">
    <property type="entry name" value="HIT-like"/>
    <property type="match status" value="1"/>
</dbReference>
<gene>
    <name evidence="1" type="ORF">Psi01_85770</name>
</gene>
<organism evidence="1 2">
    <name type="scientific">Planobispora siamensis</name>
    <dbReference type="NCBI Taxonomy" id="936338"/>
    <lineage>
        <taxon>Bacteria</taxon>
        <taxon>Bacillati</taxon>
        <taxon>Actinomycetota</taxon>
        <taxon>Actinomycetes</taxon>
        <taxon>Streptosporangiales</taxon>
        <taxon>Streptosporangiaceae</taxon>
        <taxon>Planobispora</taxon>
    </lineage>
</organism>
<dbReference type="Proteomes" id="UP000619788">
    <property type="component" value="Unassembled WGS sequence"/>
</dbReference>
<evidence type="ECO:0008006" key="3">
    <source>
        <dbReference type="Google" id="ProtNLM"/>
    </source>
</evidence>
<evidence type="ECO:0000313" key="1">
    <source>
        <dbReference type="EMBL" id="GIH97947.1"/>
    </source>
</evidence>
<dbReference type="EMBL" id="BOOJ01000117">
    <property type="protein sequence ID" value="GIH97947.1"/>
    <property type="molecule type" value="Genomic_DNA"/>
</dbReference>
<comment type="caution">
    <text evidence="1">The sequence shown here is derived from an EMBL/GenBank/DDBJ whole genome shotgun (WGS) entry which is preliminary data.</text>
</comment>